<dbReference type="InterPro" id="IPR019587">
    <property type="entry name" value="Polyketide_cyclase/dehydratase"/>
</dbReference>
<dbReference type="CDD" id="cd07812">
    <property type="entry name" value="SRPBCC"/>
    <property type="match status" value="1"/>
</dbReference>
<dbReference type="EMBL" id="FMCS01000002">
    <property type="protein sequence ID" value="SCE85882.1"/>
    <property type="molecule type" value="Genomic_DNA"/>
</dbReference>
<dbReference type="AlphaFoldDB" id="A0A1C4VPE6"/>
<dbReference type="InterPro" id="IPR023393">
    <property type="entry name" value="START-like_dom_sf"/>
</dbReference>
<sequence length="149" mass="16640">MIEVCRTIRTPPERIFAVLSDGWSYASWVVGAAHIRAVDDGWPAVGTRVHHRVGPWPLQIEDRTVVREMEPNRLLELDAHAGPLGIARVRLALEPLSADTTRVRMGWRAAAGVARFLPEAALALMLRPRNSETLHRVEDIAIHRQLPAP</sequence>
<dbReference type="Gene3D" id="3.30.530.20">
    <property type="match status" value="1"/>
</dbReference>
<protein>
    <submittedName>
        <fullName evidence="1">Polyketide cyclase / dehydrase and lipid transport</fullName>
    </submittedName>
</protein>
<dbReference type="RefSeq" id="WP_091261128.1">
    <property type="nucleotide sequence ID" value="NZ_FMCS01000002.1"/>
</dbReference>
<dbReference type="SUPFAM" id="SSF55961">
    <property type="entry name" value="Bet v1-like"/>
    <property type="match status" value="1"/>
</dbReference>
<reference evidence="2" key="1">
    <citation type="submission" date="2016-06" db="EMBL/GenBank/DDBJ databases">
        <authorList>
            <person name="Varghese N."/>
            <person name="Submissions Spin"/>
        </authorList>
    </citation>
    <scope>NUCLEOTIDE SEQUENCE [LARGE SCALE GENOMIC DNA]</scope>
    <source>
        <strain evidence="2">DSM 45246</strain>
    </source>
</reference>
<accession>A0A1C4VPE6</accession>
<proteinExistence type="predicted"/>
<gene>
    <name evidence="1" type="ORF">GA0070214_102599</name>
</gene>
<organism evidence="1 2">
    <name type="scientific">Micromonospora chaiyaphumensis</name>
    <dbReference type="NCBI Taxonomy" id="307119"/>
    <lineage>
        <taxon>Bacteria</taxon>
        <taxon>Bacillati</taxon>
        <taxon>Actinomycetota</taxon>
        <taxon>Actinomycetes</taxon>
        <taxon>Micromonosporales</taxon>
        <taxon>Micromonosporaceae</taxon>
        <taxon>Micromonospora</taxon>
    </lineage>
</organism>
<name>A0A1C4VPE6_9ACTN</name>
<evidence type="ECO:0000313" key="1">
    <source>
        <dbReference type="EMBL" id="SCE85882.1"/>
    </source>
</evidence>
<keyword evidence="2" id="KW-1185">Reference proteome</keyword>
<dbReference type="Pfam" id="PF10604">
    <property type="entry name" value="Polyketide_cyc2"/>
    <property type="match status" value="1"/>
</dbReference>
<dbReference type="Proteomes" id="UP000199629">
    <property type="component" value="Unassembled WGS sequence"/>
</dbReference>
<evidence type="ECO:0000313" key="2">
    <source>
        <dbReference type="Proteomes" id="UP000199629"/>
    </source>
</evidence>